<organism evidence="4 5">
    <name type="scientific">Pseudomonas baltica</name>
    <dbReference type="NCBI Taxonomy" id="2762576"/>
    <lineage>
        <taxon>Bacteria</taxon>
        <taxon>Pseudomonadati</taxon>
        <taxon>Pseudomonadota</taxon>
        <taxon>Gammaproteobacteria</taxon>
        <taxon>Pseudomonadales</taxon>
        <taxon>Pseudomonadaceae</taxon>
        <taxon>Pseudomonas</taxon>
    </lineage>
</organism>
<dbReference type="InterPro" id="IPR036737">
    <property type="entry name" value="OmpA-like_sf"/>
</dbReference>
<dbReference type="PRINTS" id="PR01023">
    <property type="entry name" value="NAFLGMOTY"/>
</dbReference>
<dbReference type="Pfam" id="PF00691">
    <property type="entry name" value="OmpA"/>
    <property type="match status" value="1"/>
</dbReference>
<dbReference type="PANTHER" id="PTHR30329">
    <property type="entry name" value="STATOR ELEMENT OF FLAGELLAR MOTOR COMPLEX"/>
    <property type="match status" value="1"/>
</dbReference>
<dbReference type="SUPFAM" id="SSF103088">
    <property type="entry name" value="OmpA-like"/>
    <property type="match status" value="1"/>
</dbReference>
<keyword evidence="1" id="KW-0472">Membrane</keyword>
<comment type="caution">
    <text evidence="4">The sequence shown here is derived from an EMBL/GenBank/DDBJ whole genome shotgun (WGS) entry which is preliminary data.</text>
</comment>
<evidence type="ECO:0000313" key="4">
    <source>
        <dbReference type="EMBL" id="MBC2678763.1"/>
    </source>
</evidence>
<name>A0A7X1KTL2_9PSED</name>
<dbReference type="InterPro" id="IPR006665">
    <property type="entry name" value="OmpA-like"/>
</dbReference>
<evidence type="ECO:0000256" key="2">
    <source>
        <dbReference type="SAM" id="MobiDB-lite"/>
    </source>
</evidence>
<evidence type="ECO:0000313" key="5">
    <source>
        <dbReference type="Proteomes" id="UP000546173"/>
    </source>
</evidence>
<gene>
    <name evidence="4" type="ORF">H7993_10205</name>
</gene>
<reference evidence="4 5" key="1">
    <citation type="submission" date="2020-08" db="EMBL/GenBank/DDBJ databases">
        <title>Pseudomonas sp. nov.</title>
        <authorList>
            <person name="Gieschler S."/>
            <person name="Fiedler G."/>
            <person name="Brinks E."/>
            <person name="Boehnlein C."/>
            <person name="Franz C.M.A.P."/>
            <person name="Kabisch J."/>
        </authorList>
    </citation>
    <scope>NUCLEOTIDE SEQUENCE [LARGE SCALE GENOMIC DNA]</scope>
    <source>
        <strain evidence="4 5">MBT-2</strain>
    </source>
</reference>
<dbReference type="Proteomes" id="UP000546173">
    <property type="component" value="Unassembled WGS sequence"/>
</dbReference>
<accession>A0A7X1KTL2</accession>
<dbReference type="PANTHER" id="PTHR30329:SF20">
    <property type="entry name" value="EXPORTED PROTEIN"/>
    <property type="match status" value="1"/>
</dbReference>
<proteinExistence type="predicted"/>
<feature type="region of interest" description="Disordered" evidence="2">
    <location>
        <begin position="285"/>
        <end position="326"/>
    </location>
</feature>
<dbReference type="RefSeq" id="WP_185794304.1">
    <property type="nucleotide sequence ID" value="NZ_JACMYH010000002.1"/>
</dbReference>
<keyword evidence="5" id="KW-1185">Reference proteome</keyword>
<dbReference type="EMBL" id="JACMYH010000002">
    <property type="protein sequence ID" value="MBC2678763.1"/>
    <property type="molecule type" value="Genomic_DNA"/>
</dbReference>
<dbReference type="CDD" id="cd07185">
    <property type="entry name" value="OmpA_C-like"/>
    <property type="match status" value="1"/>
</dbReference>
<dbReference type="InterPro" id="IPR006690">
    <property type="entry name" value="OMPA-like_CS"/>
</dbReference>
<dbReference type="PROSITE" id="PS01068">
    <property type="entry name" value="OMPA_1"/>
    <property type="match status" value="1"/>
</dbReference>
<dbReference type="GO" id="GO:0009279">
    <property type="term" value="C:cell outer membrane"/>
    <property type="evidence" value="ECO:0007669"/>
    <property type="project" value="InterPro"/>
</dbReference>
<feature type="domain" description="OmpA-like" evidence="3">
    <location>
        <begin position="123"/>
        <end position="241"/>
    </location>
</feature>
<evidence type="ECO:0000259" key="3">
    <source>
        <dbReference type="PROSITE" id="PS51123"/>
    </source>
</evidence>
<feature type="compositionally biased region" description="Low complexity" evidence="2">
    <location>
        <begin position="285"/>
        <end position="304"/>
    </location>
</feature>
<dbReference type="AlphaFoldDB" id="A0A7X1KTL2"/>
<protein>
    <submittedName>
        <fullName evidence="4">OmpA family protein</fullName>
    </submittedName>
</protein>
<evidence type="ECO:0000256" key="1">
    <source>
        <dbReference type="PROSITE-ProRule" id="PRU00473"/>
    </source>
</evidence>
<dbReference type="PROSITE" id="PS51257">
    <property type="entry name" value="PROKAR_LIPOPROTEIN"/>
    <property type="match status" value="1"/>
</dbReference>
<dbReference type="Gene3D" id="3.30.1330.60">
    <property type="entry name" value="OmpA-like domain"/>
    <property type="match status" value="1"/>
</dbReference>
<dbReference type="InterPro" id="IPR050330">
    <property type="entry name" value="Bact_OuterMem_StrucFunc"/>
</dbReference>
<sequence>MSPNKSIAFALCLAATGCAQTPQDSSAQGGHAWWPFGRDAVASKAADKEVEQAITDKVAKADSKSDSESRWWWPFGASSTPAQAKVADVPKVDPKVTQAWLDAYEPKLREAIKDSKFELERREDLLVITAPVDSSFNPDRPSMLLPISLGPITRVAKAIDADHKTAVLVLGHADTSGPGPLNQKLSQERAQSIASIFRLSGLQRDRLMLRGMGSVMPRAANDSVEGRSLNRRVEILLTPQNTMLALLAKYNQPTFTAAEMLATQDVKAVPAPVAKPAAKAPAKAATAKKTAAKPAVAKKAAPAAKKTEAKKAVAKKAVSNDQAKAH</sequence>
<dbReference type="PROSITE" id="PS51123">
    <property type="entry name" value="OMPA_2"/>
    <property type="match status" value="1"/>
</dbReference>